<keyword evidence="1" id="KW-0812">Transmembrane</keyword>
<feature type="transmembrane region" description="Helical" evidence="1">
    <location>
        <begin position="20"/>
        <end position="42"/>
    </location>
</feature>
<keyword evidence="1" id="KW-0472">Membrane</keyword>
<comment type="caution">
    <text evidence="2">The sequence shown here is derived from an EMBL/GenBank/DDBJ whole genome shotgun (WGS) entry which is preliminary data.</text>
</comment>
<keyword evidence="3" id="KW-1185">Reference proteome</keyword>
<dbReference type="EMBL" id="SBKP01000011">
    <property type="protein sequence ID" value="RXR27660.1"/>
    <property type="molecule type" value="Genomic_DNA"/>
</dbReference>
<dbReference type="Proteomes" id="UP000290958">
    <property type="component" value="Unassembled WGS sequence"/>
</dbReference>
<dbReference type="OrthoDB" id="9815600at2"/>
<gene>
    <name evidence="2" type="ORF">EQG66_11245</name>
</gene>
<accession>A0A4Q1KEN0</accession>
<proteinExistence type="predicted"/>
<dbReference type="RefSeq" id="WP_129404689.1">
    <property type="nucleotide sequence ID" value="NZ_SBKP01000011.1"/>
</dbReference>
<sequence length="103" mass="11329">MAHLLKLKSLFSSAFGPAMAVLLVAVLLGYAIFGGNGLLAWGGYSSKLHDSMAELKIVQAERDRILNRVKLLDPRHVDPDLADEMIRQELNVGHPDEVVVPLR</sequence>
<evidence type="ECO:0000256" key="1">
    <source>
        <dbReference type="SAM" id="Phobius"/>
    </source>
</evidence>
<reference evidence="3" key="1">
    <citation type="submission" date="2019-01" db="EMBL/GenBank/DDBJ databases">
        <title>Cytophagaceae bacterium strain CAR-16.</title>
        <authorList>
            <person name="Chen W.-M."/>
        </authorList>
    </citation>
    <scope>NUCLEOTIDE SEQUENCE [LARGE SCALE GENOMIC DNA]</scope>
    <source>
        <strain evidence="3">CHR27</strain>
    </source>
</reference>
<dbReference type="AlphaFoldDB" id="A0A4Q1KEN0"/>
<name>A0A4Q1KEN0_9SPHN</name>
<evidence type="ECO:0000313" key="3">
    <source>
        <dbReference type="Proteomes" id="UP000290958"/>
    </source>
</evidence>
<organism evidence="2 3">
    <name type="scientific">Sphingobium fluviale</name>
    <dbReference type="NCBI Taxonomy" id="2506423"/>
    <lineage>
        <taxon>Bacteria</taxon>
        <taxon>Pseudomonadati</taxon>
        <taxon>Pseudomonadota</taxon>
        <taxon>Alphaproteobacteria</taxon>
        <taxon>Sphingomonadales</taxon>
        <taxon>Sphingomonadaceae</taxon>
        <taxon>Sphingobium</taxon>
    </lineage>
</organism>
<evidence type="ECO:0000313" key="2">
    <source>
        <dbReference type="EMBL" id="RXR27660.1"/>
    </source>
</evidence>
<protein>
    <submittedName>
        <fullName evidence="2">Septum formation initiator family protein</fullName>
    </submittedName>
</protein>
<keyword evidence="1" id="KW-1133">Transmembrane helix</keyword>